<feature type="compositionally biased region" description="Basic residues" evidence="1">
    <location>
        <begin position="172"/>
        <end position="184"/>
    </location>
</feature>
<feature type="region of interest" description="Disordered" evidence="1">
    <location>
        <begin position="154"/>
        <end position="229"/>
    </location>
</feature>
<organism evidence="2 3">
    <name type="scientific">Emergomyces africanus</name>
    <dbReference type="NCBI Taxonomy" id="1955775"/>
    <lineage>
        <taxon>Eukaryota</taxon>
        <taxon>Fungi</taxon>
        <taxon>Dikarya</taxon>
        <taxon>Ascomycota</taxon>
        <taxon>Pezizomycotina</taxon>
        <taxon>Eurotiomycetes</taxon>
        <taxon>Eurotiomycetidae</taxon>
        <taxon>Onygenales</taxon>
        <taxon>Ajellomycetaceae</taxon>
        <taxon>Emergomyces</taxon>
    </lineage>
</organism>
<feature type="region of interest" description="Disordered" evidence="1">
    <location>
        <begin position="97"/>
        <end position="131"/>
    </location>
</feature>
<gene>
    <name evidence="2" type="ORF">ACJ72_07253</name>
</gene>
<sequence length="287" mass="32470">MPPIRRYLRISKYSVLECRIYLDNPADSRWLLDARDPALLRVFERIRPLVLPKLREENERARAKKKSKPVKDVLAEADDFEVSIFLREGGTSHSIVTKQKTFNNRPSKIQSNSSKLTGTDDSPIHVPDDPLMMIPTISAESDEEPQANLQDIPAASTPNAEDEDIPSSSTRPLRRGRRRRRRRSESRTETNSDIEADSNDEASHATKRKKTVTRVVVEPTPEPGEDDKKLSLATSYKGFTIWGRILCLLITRKGGRARPKANEAAPAGQALMEEWISTQAPQEFEED</sequence>
<dbReference type="EMBL" id="LGUA01001519">
    <property type="protein sequence ID" value="OAX78438.1"/>
    <property type="molecule type" value="Genomic_DNA"/>
</dbReference>
<dbReference type="PANTHER" id="PTHR40635">
    <property type="match status" value="1"/>
</dbReference>
<dbReference type="AlphaFoldDB" id="A0A1B7NNT1"/>
<dbReference type="Proteomes" id="UP000091918">
    <property type="component" value="Unassembled WGS sequence"/>
</dbReference>
<dbReference type="OrthoDB" id="5374757at2759"/>
<feature type="compositionally biased region" description="Polar residues" evidence="1">
    <location>
        <begin position="97"/>
        <end position="120"/>
    </location>
</feature>
<name>A0A1B7NNT1_9EURO</name>
<dbReference type="PANTHER" id="PTHR40635:SF1">
    <property type="match status" value="1"/>
</dbReference>
<comment type="caution">
    <text evidence="2">The sequence shown here is derived from an EMBL/GenBank/DDBJ whole genome shotgun (WGS) entry which is preliminary data.</text>
</comment>
<accession>A0A1B7NNT1</accession>
<keyword evidence="3" id="KW-1185">Reference proteome</keyword>
<proteinExistence type="predicted"/>
<evidence type="ECO:0000313" key="3">
    <source>
        <dbReference type="Proteomes" id="UP000091918"/>
    </source>
</evidence>
<reference evidence="2 3" key="1">
    <citation type="submission" date="2015-07" db="EMBL/GenBank/DDBJ databases">
        <title>Emmonsia species relationships and genome sequence.</title>
        <authorList>
            <person name="Cuomo C.A."/>
            <person name="Schwartz I.S."/>
            <person name="Kenyon C."/>
            <person name="de Hoog G.S."/>
            <person name="Govender N.P."/>
            <person name="Botha A."/>
            <person name="Moreno L."/>
            <person name="de Vries M."/>
            <person name="Munoz J.F."/>
            <person name="Stielow J.B."/>
        </authorList>
    </citation>
    <scope>NUCLEOTIDE SEQUENCE [LARGE SCALE GENOMIC DNA]</scope>
    <source>
        <strain evidence="2 3">CBS 136260</strain>
    </source>
</reference>
<evidence type="ECO:0000313" key="2">
    <source>
        <dbReference type="EMBL" id="OAX78438.1"/>
    </source>
</evidence>
<protein>
    <submittedName>
        <fullName evidence="2">Uncharacterized protein</fullName>
    </submittedName>
</protein>
<evidence type="ECO:0000256" key="1">
    <source>
        <dbReference type="SAM" id="MobiDB-lite"/>
    </source>
</evidence>